<accession>A0A9D1MSH4</accession>
<evidence type="ECO:0000313" key="3">
    <source>
        <dbReference type="Proteomes" id="UP000824142"/>
    </source>
</evidence>
<dbReference type="Proteomes" id="UP000824142">
    <property type="component" value="Unassembled WGS sequence"/>
</dbReference>
<reference evidence="2" key="2">
    <citation type="journal article" date="2021" name="PeerJ">
        <title>Extensive microbial diversity within the chicken gut microbiome revealed by metagenomics and culture.</title>
        <authorList>
            <person name="Gilroy R."/>
            <person name="Ravi A."/>
            <person name="Getino M."/>
            <person name="Pursley I."/>
            <person name="Horton D.L."/>
            <person name="Alikhan N.F."/>
            <person name="Baker D."/>
            <person name="Gharbi K."/>
            <person name="Hall N."/>
            <person name="Watson M."/>
            <person name="Adriaenssens E.M."/>
            <person name="Foster-Nyarko E."/>
            <person name="Jarju S."/>
            <person name="Secka A."/>
            <person name="Antonio M."/>
            <person name="Oren A."/>
            <person name="Chaudhuri R.R."/>
            <person name="La Ragione R."/>
            <person name="Hildebrand F."/>
            <person name="Pallen M.J."/>
        </authorList>
    </citation>
    <scope>NUCLEOTIDE SEQUENCE</scope>
    <source>
        <strain evidence="2">CHK136-897</strain>
    </source>
</reference>
<dbReference type="AlphaFoldDB" id="A0A9D1MSH4"/>
<dbReference type="EMBL" id="DVNO01000018">
    <property type="protein sequence ID" value="HIU65442.1"/>
    <property type="molecule type" value="Genomic_DNA"/>
</dbReference>
<keyword evidence="1" id="KW-0812">Transmembrane</keyword>
<sequence length="438" mass="48373">MIKKRMNFKEQMTQQGSMLIELLMSVALAAIIMPFIFKYQQSVVQRAENIAITKQMESIQSALERYIVDNRESLLMTVGKNITRVNISDLEQYGLSPDISSSTSGQYQLRVLKSNDVEGRATLQGVIVFSSDEITPMRTREIVSMGGDSMGFIEGNRAYGTFGAWRADTIDLGLNVSNGLVETTTVNRDNALYLYRVPTDSENDATMLSGLNLGGHNISNAAFFNSSAAEFAETMTMGVSVADDVIFQNRITLDNALEVKNATVSGILSSDSRTMEVANNFSMADVGKFTNFTTGDLWVSNMTLGGISINSDEGPAVLNINRTLDMTRGTISAMFVTVGFSGSITPRLEVTSMIEDSTNPEYYWDVENNIANLSDVSLQELNRMAQLAVYEEKNTDTDTWSIFSSVVSNKNATASDYMNAINEIQNRVRQKYTKLNLE</sequence>
<comment type="caution">
    <text evidence="2">The sequence shown here is derived from an EMBL/GenBank/DDBJ whole genome shotgun (WGS) entry which is preliminary data.</text>
</comment>
<reference evidence="2" key="1">
    <citation type="submission" date="2020-10" db="EMBL/GenBank/DDBJ databases">
        <authorList>
            <person name="Gilroy R."/>
        </authorList>
    </citation>
    <scope>NUCLEOTIDE SEQUENCE</scope>
    <source>
        <strain evidence="2">CHK136-897</strain>
    </source>
</reference>
<dbReference type="SUPFAM" id="SSF54523">
    <property type="entry name" value="Pili subunits"/>
    <property type="match status" value="1"/>
</dbReference>
<proteinExistence type="predicted"/>
<name>A0A9D1MSH4_9PROT</name>
<dbReference type="InterPro" id="IPR045584">
    <property type="entry name" value="Pilin-like"/>
</dbReference>
<keyword evidence="1" id="KW-0472">Membrane</keyword>
<keyword evidence="1" id="KW-1133">Transmembrane helix</keyword>
<feature type="transmembrane region" description="Helical" evidence="1">
    <location>
        <begin position="20"/>
        <end position="37"/>
    </location>
</feature>
<gene>
    <name evidence="2" type="ORF">IAC63_02260</name>
</gene>
<protein>
    <submittedName>
        <fullName evidence="2">Type II secretion system protein</fullName>
    </submittedName>
</protein>
<evidence type="ECO:0000256" key="1">
    <source>
        <dbReference type="SAM" id="Phobius"/>
    </source>
</evidence>
<organism evidence="2 3">
    <name type="scientific">Candidatus Enterousia avicola</name>
    <dbReference type="NCBI Taxonomy" id="2840787"/>
    <lineage>
        <taxon>Bacteria</taxon>
        <taxon>Pseudomonadati</taxon>
        <taxon>Pseudomonadota</taxon>
        <taxon>Alphaproteobacteria</taxon>
        <taxon>Candidatus Enterousia</taxon>
    </lineage>
</organism>
<evidence type="ECO:0000313" key="2">
    <source>
        <dbReference type="EMBL" id="HIU65442.1"/>
    </source>
</evidence>